<gene>
    <name evidence="3" type="ORF">FSB_LOCUS15515</name>
</gene>
<proteinExistence type="predicted"/>
<accession>A0A2N9FKA9</accession>
<protein>
    <recommendedName>
        <fullName evidence="2">Retrotransposon gag domain-containing protein</fullName>
    </recommendedName>
</protein>
<feature type="compositionally biased region" description="Basic and acidic residues" evidence="1">
    <location>
        <begin position="1"/>
        <end position="16"/>
    </location>
</feature>
<dbReference type="EMBL" id="OIVN01000935">
    <property type="protein sequence ID" value="SPC87633.1"/>
    <property type="molecule type" value="Genomic_DNA"/>
</dbReference>
<dbReference type="PANTHER" id="PTHR33223">
    <property type="entry name" value="CCHC-TYPE DOMAIN-CONTAINING PROTEIN"/>
    <property type="match status" value="1"/>
</dbReference>
<evidence type="ECO:0000259" key="2">
    <source>
        <dbReference type="Pfam" id="PF03732"/>
    </source>
</evidence>
<evidence type="ECO:0000313" key="3">
    <source>
        <dbReference type="EMBL" id="SPC87633.1"/>
    </source>
</evidence>
<feature type="compositionally biased region" description="Low complexity" evidence="1">
    <location>
        <begin position="30"/>
        <end position="61"/>
    </location>
</feature>
<feature type="domain" description="Retrotransposon gag" evidence="2">
    <location>
        <begin position="200"/>
        <end position="284"/>
    </location>
</feature>
<dbReference type="Pfam" id="PF03732">
    <property type="entry name" value="Retrotrans_gag"/>
    <property type="match status" value="1"/>
</dbReference>
<dbReference type="AlphaFoldDB" id="A0A2N9FKA9"/>
<dbReference type="InterPro" id="IPR005162">
    <property type="entry name" value="Retrotrans_gag_dom"/>
</dbReference>
<feature type="region of interest" description="Disordered" evidence="1">
    <location>
        <begin position="1"/>
        <end position="61"/>
    </location>
</feature>
<sequence>MQDKVWTREERGRLEDCSSPSSKLKRLLFSDSPSPSDSQSEQESPVSSKSPSFAMGESSNSKSNELKELLHTLVVGQTQLREDIQQIFQYLLSREPQVTPGGSNTENKVLVTTSSPMTESEKRLLQRVEQMEKVIKKTCRFDEVVDLQSLSLFPKVRLPPKFKMPSLDKFNGIGCPVTHLKMYTRAMHPLGADDEILAQLFQNTLTGVALKWFLNLKDSHTNTWEDICSEFFKQYRFNNEVDVTRRDLETTKQGAKETFSSFITRWRAKAVQMTSRPSEEDQLQMVVKNLLPTYNKHLFAQYFPTFKALVAAGTQIEDALQTANCSTKTTQVFKSSKFKLKVTQANDSTKFKFSSLQNSSSPSQPFYKDNKSLSVKIQAQGHSRLSSRLFRKDLTSLFLRQGSPMGFPLHQHPTRTNNITHA</sequence>
<dbReference type="PANTHER" id="PTHR33223:SF8">
    <property type="entry name" value="OS04G0172440 PROTEIN"/>
    <property type="match status" value="1"/>
</dbReference>
<evidence type="ECO:0000256" key="1">
    <source>
        <dbReference type="SAM" id="MobiDB-lite"/>
    </source>
</evidence>
<organism evidence="3">
    <name type="scientific">Fagus sylvatica</name>
    <name type="common">Beechnut</name>
    <dbReference type="NCBI Taxonomy" id="28930"/>
    <lineage>
        <taxon>Eukaryota</taxon>
        <taxon>Viridiplantae</taxon>
        <taxon>Streptophyta</taxon>
        <taxon>Embryophyta</taxon>
        <taxon>Tracheophyta</taxon>
        <taxon>Spermatophyta</taxon>
        <taxon>Magnoliopsida</taxon>
        <taxon>eudicotyledons</taxon>
        <taxon>Gunneridae</taxon>
        <taxon>Pentapetalae</taxon>
        <taxon>rosids</taxon>
        <taxon>fabids</taxon>
        <taxon>Fagales</taxon>
        <taxon>Fagaceae</taxon>
        <taxon>Fagus</taxon>
    </lineage>
</organism>
<reference evidence="3" key="1">
    <citation type="submission" date="2018-02" db="EMBL/GenBank/DDBJ databases">
        <authorList>
            <person name="Cohen D.B."/>
            <person name="Kent A.D."/>
        </authorList>
    </citation>
    <scope>NUCLEOTIDE SEQUENCE</scope>
</reference>
<name>A0A2N9FKA9_FAGSY</name>